<protein>
    <submittedName>
        <fullName evidence="1">Uncharacterized protein</fullName>
    </submittedName>
</protein>
<sequence length="65" mass="7458">MCMKGKVNMLLKRALIEASELWVHTAPVPEALQYPAFTPTASGFQRIFTFLLHLFTLTSFYTKCF</sequence>
<reference evidence="1" key="1">
    <citation type="submission" date="2014-11" db="EMBL/GenBank/DDBJ databases">
        <authorList>
            <person name="Amaro Gonzalez C."/>
        </authorList>
    </citation>
    <scope>NUCLEOTIDE SEQUENCE</scope>
</reference>
<proteinExistence type="predicted"/>
<dbReference type="AlphaFoldDB" id="A0A0E9X231"/>
<organism evidence="1">
    <name type="scientific">Anguilla anguilla</name>
    <name type="common">European freshwater eel</name>
    <name type="synonym">Muraena anguilla</name>
    <dbReference type="NCBI Taxonomy" id="7936"/>
    <lineage>
        <taxon>Eukaryota</taxon>
        <taxon>Metazoa</taxon>
        <taxon>Chordata</taxon>
        <taxon>Craniata</taxon>
        <taxon>Vertebrata</taxon>
        <taxon>Euteleostomi</taxon>
        <taxon>Actinopterygii</taxon>
        <taxon>Neopterygii</taxon>
        <taxon>Teleostei</taxon>
        <taxon>Anguilliformes</taxon>
        <taxon>Anguillidae</taxon>
        <taxon>Anguilla</taxon>
    </lineage>
</organism>
<accession>A0A0E9X231</accession>
<name>A0A0E9X231_ANGAN</name>
<evidence type="ECO:0000313" key="1">
    <source>
        <dbReference type="EMBL" id="JAH96654.1"/>
    </source>
</evidence>
<reference evidence="1" key="2">
    <citation type="journal article" date="2015" name="Fish Shellfish Immunol.">
        <title>Early steps in the European eel (Anguilla anguilla)-Vibrio vulnificus interaction in the gills: Role of the RtxA13 toxin.</title>
        <authorList>
            <person name="Callol A."/>
            <person name="Pajuelo D."/>
            <person name="Ebbesson L."/>
            <person name="Teles M."/>
            <person name="MacKenzie S."/>
            <person name="Amaro C."/>
        </authorList>
    </citation>
    <scope>NUCLEOTIDE SEQUENCE</scope>
</reference>
<dbReference type="EMBL" id="GBXM01011923">
    <property type="protein sequence ID" value="JAH96654.1"/>
    <property type="molecule type" value="Transcribed_RNA"/>
</dbReference>